<dbReference type="InterPro" id="IPR051718">
    <property type="entry name" value="ARF_GTPase-activating"/>
</dbReference>
<dbReference type="OrthoDB" id="10266696at2759"/>
<keyword evidence="2" id="KW-0479">Metal-binding</keyword>
<keyword evidence="3 5" id="KW-0863">Zinc-finger</keyword>
<dbReference type="InterPro" id="IPR001164">
    <property type="entry name" value="ArfGAP_dom"/>
</dbReference>
<feature type="compositionally biased region" description="Polar residues" evidence="6">
    <location>
        <begin position="35"/>
        <end position="46"/>
    </location>
</feature>
<dbReference type="EMBL" id="JAFHKP010000028">
    <property type="protein sequence ID" value="KAG5475096.1"/>
    <property type="molecule type" value="Genomic_DNA"/>
</dbReference>
<feature type="region of interest" description="Disordered" evidence="6">
    <location>
        <begin position="1"/>
        <end position="57"/>
    </location>
</feature>
<evidence type="ECO:0000256" key="6">
    <source>
        <dbReference type="SAM" id="MobiDB-lite"/>
    </source>
</evidence>
<sequence length="415" mass="43832">MSAGSHNWHEPKGRSGHASSADSNAGVYGGLSTRDPVTSRFSSTAAPTRGTHGAGLAPQQLQRFDALLRRPENRECFDCGARQPRWASTNLGIFFCLRCAGIHRSMGTHVSKVKSTNMDSWVEPFMCVMEHIGNARGRLLYEYNMPPSVRATGTTDTAVLERTIRSKYERKLYYNPRFTELFAQFMETPIEGVSGGNAGTVAPPPEADAPSPKTDTPGEVQQQHAVLEELWGAPVSSPNTAPPLREGVQGSTVSHTNVAELFSGAYPTPGANGNASAVGGSLGPPPAVQWNAVASPSSVSPVSANNDFDWLAMQFGGPSSSLAGLASGGGHSGAPLENTLHPRFTSPTARSNTEDLFTATNTSVSDSSKSGTKDEILSLFDSAPLAGAGGLTSSGVRANTGRYPLAWQPQRVKPY</sequence>
<proteinExistence type="predicted"/>
<evidence type="ECO:0000313" key="8">
    <source>
        <dbReference type="EMBL" id="KAG5475096.1"/>
    </source>
</evidence>
<evidence type="ECO:0000259" key="7">
    <source>
        <dbReference type="PROSITE" id="PS50115"/>
    </source>
</evidence>
<dbReference type="SUPFAM" id="SSF57863">
    <property type="entry name" value="ArfGap/RecO-like zinc finger"/>
    <property type="match status" value="1"/>
</dbReference>
<evidence type="ECO:0000256" key="2">
    <source>
        <dbReference type="ARBA" id="ARBA00022723"/>
    </source>
</evidence>
<evidence type="ECO:0000313" key="9">
    <source>
        <dbReference type="Proteomes" id="UP000674179"/>
    </source>
</evidence>
<dbReference type="CDD" id="cd08204">
    <property type="entry name" value="ArfGap"/>
    <property type="match status" value="1"/>
</dbReference>
<feature type="domain" description="Arf-GAP" evidence="7">
    <location>
        <begin position="62"/>
        <end position="181"/>
    </location>
</feature>
<dbReference type="InterPro" id="IPR037278">
    <property type="entry name" value="ARFGAP/RecO"/>
</dbReference>
<keyword evidence="9" id="KW-1185">Reference proteome</keyword>
<dbReference type="GO" id="GO:0005096">
    <property type="term" value="F:GTPase activator activity"/>
    <property type="evidence" value="ECO:0007669"/>
    <property type="project" value="UniProtKB-KW"/>
</dbReference>
<dbReference type="RefSeq" id="XP_067691625.1">
    <property type="nucleotide sequence ID" value="XM_067836254.1"/>
</dbReference>
<dbReference type="AlphaFoldDB" id="A0A836GHF0"/>
<dbReference type="GO" id="GO:0008270">
    <property type="term" value="F:zinc ion binding"/>
    <property type="evidence" value="ECO:0007669"/>
    <property type="project" value="UniProtKB-KW"/>
</dbReference>
<dbReference type="PROSITE" id="PS50115">
    <property type="entry name" value="ARFGAP"/>
    <property type="match status" value="1"/>
</dbReference>
<dbReference type="GeneID" id="94171764"/>
<dbReference type="InterPro" id="IPR038508">
    <property type="entry name" value="ArfGAP_dom_sf"/>
</dbReference>
<evidence type="ECO:0000256" key="3">
    <source>
        <dbReference type="ARBA" id="ARBA00022771"/>
    </source>
</evidence>
<dbReference type="KEGG" id="lenr:94171764"/>
<dbReference type="Pfam" id="PF01412">
    <property type="entry name" value="ArfGap"/>
    <property type="match status" value="1"/>
</dbReference>
<evidence type="ECO:0000256" key="4">
    <source>
        <dbReference type="ARBA" id="ARBA00022833"/>
    </source>
</evidence>
<keyword evidence="1" id="KW-0343">GTPase activation</keyword>
<dbReference type="Proteomes" id="UP000674179">
    <property type="component" value="Chromosome 28"/>
</dbReference>
<reference evidence="8 9" key="1">
    <citation type="submission" date="2021-02" db="EMBL/GenBank/DDBJ databases">
        <title>Leishmania (Mundinia) enrietti genome sequencing and assembly.</title>
        <authorList>
            <person name="Almutairi H."/>
            <person name="Gatherer D."/>
        </authorList>
    </citation>
    <scope>NUCLEOTIDE SEQUENCE [LARGE SCALE GENOMIC DNA]</scope>
    <source>
        <strain evidence="8">CUR178</strain>
    </source>
</reference>
<accession>A0A836GHF0</accession>
<organism evidence="8 9">
    <name type="scientific">Leishmania enriettii</name>
    <dbReference type="NCBI Taxonomy" id="5663"/>
    <lineage>
        <taxon>Eukaryota</taxon>
        <taxon>Discoba</taxon>
        <taxon>Euglenozoa</taxon>
        <taxon>Kinetoplastea</taxon>
        <taxon>Metakinetoplastina</taxon>
        <taxon>Trypanosomatida</taxon>
        <taxon>Trypanosomatidae</taxon>
        <taxon>Leishmaniinae</taxon>
        <taxon>Leishmania</taxon>
    </lineage>
</organism>
<dbReference type="SMART" id="SM00105">
    <property type="entry name" value="ArfGap"/>
    <property type="match status" value="1"/>
</dbReference>
<keyword evidence="4" id="KW-0862">Zinc</keyword>
<gene>
    <name evidence="8" type="ORF">CUR178_04546</name>
</gene>
<feature type="region of interest" description="Disordered" evidence="6">
    <location>
        <begin position="194"/>
        <end position="218"/>
    </location>
</feature>
<dbReference type="GO" id="GO:0005737">
    <property type="term" value="C:cytoplasm"/>
    <property type="evidence" value="ECO:0007669"/>
    <property type="project" value="TreeGrafter"/>
</dbReference>
<dbReference type="FunFam" id="1.10.220.150:FF:000009">
    <property type="entry name" value="stromal membrane-associated protein 1 isoform X1"/>
    <property type="match status" value="1"/>
</dbReference>
<evidence type="ECO:0000256" key="1">
    <source>
        <dbReference type="ARBA" id="ARBA00022468"/>
    </source>
</evidence>
<evidence type="ECO:0000256" key="5">
    <source>
        <dbReference type="PROSITE-ProRule" id="PRU00288"/>
    </source>
</evidence>
<dbReference type="Gene3D" id="1.10.220.150">
    <property type="entry name" value="Arf GTPase activating protein"/>
    <property type="match status" value="1"/>
</dbReference>
<dbReference type="PANTHER" id="PTHR45705:SF1">
    <property type="entry name" value="FI20236P1"/>
    <property type="match status" value="1"/>
</dbReference>
<protein>
    <recommendedName>
        <fullName evidence="7">Arf-GAP domain-containing protein</fullName>
    </recommendedName>
</protein>
<comment type="caution">
    <text evidence="8">The sequence shown here is derived from an EMBL/GenBank/DDBJ whole genome shotgun (WGS) entry which is preliminary data.</text>
</comment>
<dbReference type="PRINTS" id="PR00405">
    <property type="entry name" value="REVINTRACTNG"/>
</dbReference>
<name>A0A836GHF0_LEIEN</name>
<dbReference type="PANTHER" id="PTHR45705">
    <property type="entry name" value="FI20236P1"/>
    <property type="match status" value="1"/>
</dbReference>